<evidence type="ECO:0000313" key="5">
    <source>
        <dbReference type="Proteomes" id="UP000031197"/>
    </source>
</evidence>
<dbReference type="Gene3D" id="3.10.560.10">
    <property type="entry name" value="Outer membrane lipoprotein wza domain like"/>
    <property type="match status" value="1"/>
</dbReference>
<dbReference type="Pfam" id="PF20616">
    <property type="entry name" value="Caps_syn_GfcC_N"/>
    <property type="match status" value="1"/>
</dbReference>
<protein>
    <submittedName>
        <fullName evidence="4">Uncharacterized protein</fullName>
    </submittedName>
</protein>
<feature type="domain" description="Capsule biosynthesis GfcC-like N-terminal" evidence="3">
    <location>
        <begin position="26"/>
        <end position="139"/>
    </location>
</feature>
<reference evidence="4 5" key="1">
    <citation type="submission" date="2014-12" db="EMBL/GenBank/DDBJ databases">
        <title>Genome sequencing of Alteromonas marina AD001.</title>
        <authorList>
            <person name="Adrian T.G.S."/>
            <person name="Chan K.G."/>
        </authorList>
    </citation>
    <scope>NUCLEOTIDE SEQUENCE [LARGE SCALE GENOMIC DNA]</scope>
    <source>
        <strain evidence="4 5">AD001</strain>
    </source>
</reference>
<dbReference type="InterPro" id="IPR046459">
    <property type="entry name" value="Caps_syn_GfcC_N"/>
</dbReference>
<keyword evidence="5" id="KW-1185">Reference proteome</keyword>
<proteinExistence type="predicted"/>
<dbReference type="EMBL" id="JWLW01000056">
    <property type="protein sequence ID" value="KHT46361.1"/>
    <property type="molecule type" value="Genomic_DNA"/>
</dbReference>
<evidence type="ECO:0000256" key="1">
    <source>
        <dbReference type="SAM" id="SignalP"/>
    </source>
</evidence>
<name>A0A0B3YWK9_9ALTE</name>
<sequence>MKFISTLFIALGLITSTSLYANDSIVSVTVNKQTYQFDRPIRLSSVLSIVADSGDWYWPAASAFDLTNPTAEREKEIALSQIRELLVSFDKNSDTHKALQNLLDQVASWTVSTRIDMPISYNRARLFFEDNPMFQPGKYWIRLNGRPNVVHFSGAVVKPGAYQHQSDTSIYTAAHSVKKAVDADRSVVYVIDPMGNIEEKGIAYWNLDFAQLMPGSQVYVPISSELFSNKLKQLNKRVAALAVHRVLPQ</sequence>
<evidence type="ECO:0000259" key="3">
    <source>
        <dbReference type="Pfam" id="PF20616"/>
    </source>
</evidence>
<keyword evidence="1" id="KW-0732">Signal</keyword>
<dbReference type="Proteomes" id="UP000031197">
    <property type="component" value="Unassembled WGS sequence"/>
</dbReference>
<evidence type="ECO:0000259" key="2">
    <source>
        <dbReference type="Pfam" id="PF06251"/>
    </source>
</evidence>
<dbReference type="Pfam" id="PF06251">
    <property type="entry name" value="Caps_syn_GfcC_C"/>
    <property type="match status" value="1"/>
</dbReference>
<feature type="signal peptide" evidence="1">
    <location>
        <begin position="1"/>
        <end position="21"/>
    </location>
</feature>
<organism evidence="4 5">
    <name type="scientific">Alteromonas marina</name>
    <dbReference type="NCBI Taxonomy" id="203795"/>
    <lineage>
        <taxon>Bacteria</taxon>
        <taxon>Pseudomonadati</taxon>
        <taxon>Pseudomonadota</taxon>
        <taxon>Gammaproteobacteria</taxon>
        <taxon>Alteromonadales</taxon>
        <taxon>Alteromonadaceae</taxon>
        <taxon>Alteromonas/Salinimonas group</taxon>
        <taxon>Alteromonas</taxon>
    </lineage>
</organism>
<dbReference type="OrthoDB" id="5814422at2"/>
<dbReference type="AlphaFoldDB" id="A0A0B3YWK9"/>
<dbReference type="InterPro" id="IPR010425">
    <property type="entry name" value="Caps_synth_GfcC-like_C"/>
</dbReference>
<gene>
    <name evidence="4" type="ORF">RJ41_14955</name>
</gene>
<feature type="domain" description="Capsule biosynthesis GfcC-like C-terminal" evidence="2">
    <location>
        <begin position="177"/>
        <end position="245"/>
    </location>
</feature>
<dbReference type="RefSeq" id="WP_039222509.1">
    <property type="nucleotide sequence ID" value="NZ_JWLW01000056.1"/>
</dbReference>
<feature type="chain" id="PRO_5002087312" evidence="1">
    <location>
        <begin position="22"/>
        <end position="249"/>
    </location>
</feature>
<evidence type="ECO:0000313" key="4">
    <source>
        <dbReference type="EMBL" id="KHT46361.1"/>
    </source>
</evidence>
<comment type="caution">
    <text evidence="4">The sequence shown here is derived from an EMBL/GenBank/DDBJ whole genome shotgun (WGS) entry which is preliminary data.</text>
</comment>
<accession>A0A0B3YWK9</accession>